<dbReference type="Pfam" id="PF01569">
    <property type="entry name" value="PAP2"/>
    <property type="match status" value="1"/>
</dbReference>
<sequence>MKKIALASGILLHLYCIKAQDTIQIKTQDTIPARNLKEDIALINSSGCLFNSKTPFFKKHWVKKSIAPAILFTAAAATWGEKENIREVRNRYLPNFKVKYDDYLQYAPAAAVYGLKLAGVKGRNNLGRATLSYGTSLAIMAILVNSIKYTAKVERPDGSKNNSFPSGHAAMAFTNASFLHKEYGMVNPAYSIAGYGSATLTGLGRNLNNRHWVPDILAGAGIGIISTELGYFFIDKIYKNKGDNLSILSRIQGNDYPSFLALKMGTALGTTNFLKESELDDKKQIGFEGGLEGAYFFSKKWGVGADVSFSSFPIKSQRITFDDGQDFGDHELKTQSLGFLSAGIGPYFSHELSDKWQLTLKVTGGYAATASGKVFVKGNDIDTPNHELQIARYKPKPAFRWNTGASMTYKFNPGLGLTFYTDYNQINSTIRYHFSDEIKESDELDQELNNMTAKEKISYITLGLRLTAYF</sequence>
<feature type="domain" description="Phosphatidic acid phosphatase type 2/haloperoxidase" evidence="1">
    <location>
        <begin position="130"/>
        <end position="231"/>
    </location>
</feature>
<proteinExistence type="predicted"/>
<evidence type="ECO:0000313" key="2">
    <source>
        <dbReference type="EMBL" id="SEH46398.1"/>
    </source>
</evidence>
<dbReference type="InterPro" id="IPR000326">
    <property type="entry name" value="PAP2/HPO"/>
</dbReference>
<name>A0A1H6IGS3_CHRCI</name>
<evidence type="ECO:0000313" key="3">
    <source>
        <dbReference type="Proteomes" id="UP000198561"/>
    </source>
</evidence>
<dbReference type="Proteomes" id="UP000198561">
    <property type="component" value="Unassembled WGS sequence"/>
</dbReference>
<dbReference type="Gene3D" id="1.20.144.10">
    <property type="entry name" value="Phosphatidic acid phosphatase type 2/haloperoxidase"/>
    <property type="match status" value="1"/>
</dbReference>
<dbReference type="OrthoDB" id="9773582at2"/>
<dbReference type="CDD" id="cd03394">
    <property type="entry name" value="PAP2_like_5"/>
    <property type="match status" value="1"/>
</dbReference>
<dbReference type="SUPFAM" id="SSF48317">
    <property type="entry name" value="Acid phosphatase/Vanadium-dependent haloperoxidase"/>
    <property type="match status" value="1"/>
</dbReference>
<dbReference type="EMBL" id="FNWQ01000008">
    <property type="protein sequence ID" value="SEH46398.1"/>
    <property type="molecule type" value="Genomic_DNA"/>
</dbReference>
<dbReference type="PANTHER" id="PTHR14969:SF13">
    <property type="entry name" value="AT30094P"/>
    <property type="match status" value="1"/>
</dbReference>
<dbReference type="STRING" id="680127.SAMN05421593_4391"/>
<reference evidence="2 3" key="1">
    <citation type="submission" date="2016-10" db="EMBL/GenBank/DDBJ databases">
        <authorList>
            <person name="de Groot N.N."/>
        </authorList>
    </citation>
    <scope>NUCLEOTIDE SEQUENCE [LARGE SCALE GENOMIC DNA]</scope>
    <source>
        <strain evidence="2 3">DSM 23031</strain>
    </source>
</reference>
<dbReference type="AlphaFoldDB" id="A0A1H6IGS3"/>
<organism evidence="2 3">
    <name type="scientific">Chryseobacterium culicis</name>
    <dbReference type="NCBI Taxonomy" id="680127"/>
    <lineage>
        <taxon>Bacteria</taxon>
        <taxon>Pseudomonadati</taxon>
        <taxon>Bacteroidota</taxon>
        <taxon>Flavobacteriia</taxon>
        <taxon>Flavobacteriales</taxon>
        <taxon>Weeksellaceae</taxon>
        <taxon>Chryseobacterium group</taxon>
        <taxon>Chryseobacterium</taxon>
    </lineage>
</organism>
<dbReference type="InterPro" id="IPR036938">
    <property type="entry name" value="PAP2/HPO_sf"/>
</dbReference>
<evidence type="ECO:0000259" key="1">
    <source>
        <dbReference type="SMART" id="SM00014"/>
    </source>
</evidence>
<dbReference type="RefSeq" id="WP_089696304.1">
    <property type="nucleotide sequence ID" value="NZ_FNWQ01000008.1"/>
</dbReference>
<gene>
    <name evidence="2" type="ORF">SAMN05421593_4391</name>
</gene>
<dbReference type="PANTHER" id="PTHR14969">
    <property type="entry name" value="SPHINGOSINE-1-PHOSPHATE PHOSPHOHYDROLASE"/>
    <property type="match status" value="1"/>
</dbReference>
<accession>A0A1H6IGS3</accession>
<dbReference type="SMART" id="SM00014">
    <property type="entry name" value="acidPPc"/>
    <property type="match status" value="1"/>
</dbReference>
<protein>
    <submittedName>
        <fullName evidence="2">Outer membrane protein beta-barrel domain-containing protein</fullName>
    </submittedName>
</protein>